<evidence type="ECO:0000256" key="1">
    <source>
        <dbReference type="SAM" id="MobiDB-lite"/>
    </source>
</evidence>
<keyword evidence="3" id="KW-1185">Reference proteome</keyword>
<evidence type="ECO:0000313" key="2">
    <source>
        <dbReference type="EMBL" id="KAK2558288.1"/>
    </source>
</evidence>
<evidence type="ECO:0000313" key="3">
    <source>
        <dbReference type="Proteomes" id="UP001249851"/>
    </source>
</evidence>
<comment type="caution">
    <text evidence="2">The sequence shown here is derived from an EMBL/GenBank/DDBJ whole genome shotgun (WGS) entry which is preliminary data.</text>
</comment>
<protein>
    <submittedName>
        <fullName evidence="2">Uncharacterized protein</fullName>
    </submittedName>
</protein>
<accession>A0AAD9V202</accession>
<name>A0AAD9V202_ACRCE</name>
<gene>
    <name evidence="2" type="ORF">P5673_019410</name>
</gene>
<dbReference type="EMBL" id="JARQWQ010000045">
    <property type="protein sequence ID" value="KAK2558288.1"/>
    <property type="molecule type" value="Genomic_DNA"/>
</dbReference>
<dbReference type="AlphaFoldDB" id="A0AAD9V202"/>
<organism evidence="2 3">
    <name type="scientific">Acropora cervicornis</name>
    <name type="common">Staghorn coral</name>
    <dbReference type="NCBI Taxonomy" id="6130"/>
    <lineage>
        <taxon>Eukaryota</taxon>
        <taxon>Metazoa</taxon>
        <taxon>Cnidaria</taxon>
        <taxon>Anthozoa</taxon>
        <taxon>Hexacorallia</taxon>
        <taxon>Scleractinia</taxon>
        <taxon>Astrocoeniina</taxon>
        <taxon>Acroporidae</taxon>
        <taxon>Acropora</taxon>
    </lineage>
</organism>
<sequence length="350" mass="40291">MSSIDLNVETCEHSDSSERALSPNGINNSTHRENLDCDVNHDNDGDDVVDLEEENCSELVPVLEMLNRYCSKVKEEATISSKATERIKKVTLSLLRAIALQTKIQVSNILRNYGIDFNSLPELENVFSPYLLEHGAPELLARTGLGSDFENLSPREIELGRRRQWKKRKNGKRRIVEYKERYYYVSLLASLAALLNNRNIFDMVANQQEPERHSSLLHDFSNGTVIQDHPLFSIDHKSLKIIFYHDDVELTNEQTKRKHKMSMFYFRLGNILPEYRSKLKSINLLAIVEYRYLKKYGVEKILAPFIKELNILGSDMGYDFQVHNGIIRLRGALLAVVADTPASNNYARWI</sequence>
<reference evidence="2" key="1">
    <citation type="journal article" date="2023" name="G3 (Bethesda)">
        <title>Whole genome assembly and annotation of the endangered Caribbean coral Acropora cervicornis.</title>
        <authorList>
            <person name="Selwyn J.D."/>
            <person name="Vollmer S.V."/>
        </authorList>
    </citation>
    <scope>NUCLEOTIDE SEQUENCE</scope>
    <source>
        <strain evidence="2">K2</strain>
    </source>
</reference>
<feature type="region of interest" description="Disordered" evidence="1">
    <location>
        <begin position="1"/>
        <end position="33"/>
    </location>
</feature>
<reference evidence="2" key="2">
    <citation type="journal article" date="2023" name="Science">
        <title>Genomic signatures of disease resistance in endangered staghorn corals.</title>
        <authorList>
            <person name="Vollmer S.V."/>
            <person name="Selwyn J.D."/>
            <person name="Despard B.A."/>
            <person name="Roesel C.L."/>
        </authorList>
    </citation>
    <scope>NUCLEOTIDE SEQUENCE</scope>
    <source>
        <strain evidence="2">K2</strain>
    </source>
</reference>
<dbReference type="Proteomes" id="UP001249851">
    <property type="component" value="Unassembled WGS sequence"/>
</dbReference>
<proteinExistence type="predicted"/>